<proteinExistence type="predicted"/>
<sequence>MPDYNTTVRTDRMTVVRDASNGGKLSLYSGTKPAGGGAITTLLAEFNLSTPSGTVTSGVLTFTDPSNTTVVADGQCTWARITASGGGWVADFTASQVGGTGEIRLTEDNLTTGMTLDITSLTITEGNP</sequence>
<accession>A0A6J7X2N7</accession>
<name>A0A6J7X2N7_9CAUD</name>
<organism evidence="1">
    <name type="scientific">uncultured Caudovirales phage</name>
    <dbReference type="NCBI Taxonomy" id="2100421"/>
    <lineage>
        <taxon>Viruses</taxon>
        <taxon>Duplodnaviria</taxon>
        <taxon>Heunggongvirae</taxon>
        <taxon>Uroviricota</taxon>
        <taxon>Caudoviricetes</taxon>
        <taxon>Peduoviridae</taxon>
        <taxon>Maltschvirus</taxon>
        <taxon>Maltschvirus maltsch</taxon>
    </lineage>
</organism>
<reference evidence="1" key="1">
    <citation type="submission" date="2020-05" db="EMBL/GenBank/DDBJ databases">
        <authorList>
            <person name="Chiriac C."/>
            <person name="Salcher M."/>
            <person name="Ghai R."/>
            <person name="Kavagutti S V."/>
        </authorList>
    </citation>
    <scope>NUCLEOTIDE SEQUENCE</scope>
</reference>
<dbReference type="EMBL" id="LR798318">
    <property type="protein sequence ID" value="CAB5223252.1"/>
    <property type="molecule type" value="Genomic_DNA"/>
</dbReference>
<evidence type="ECO:0000313" key="1">
    <source>
        <dbReference type="EMBL" id="CAB5223252.1"/>
    </source>
</evidence>
<protein>
    <submittedName>
        <fullName evidence="1">Uncharacterized protein</fullName>
    </submittedName>
</protein>
<gene>
    <name evidence="1" type="ORF">UFOVP381_16</name>
</gene>